<dbReference type="AlphaFoldDB" id="A0A1H6YLT5"/>
<gene>
    <name evidence="2" type="ORF">SAMN04487995_4622</name>
</gene>
<dbReference type="STRING" id="408657.SAMN04487995_4622"/>
<dbReference type="Pfam" id="PF08592">
    <property type="entry name" value="Anthrone_oxy"/>
    <property type="match status" value="1"/>
</dbReference>
<dbReference type="RefSeq" id="WP_090338617.1">
    <property type="nucleotide sequence ID" value="NZ_FNXY01000007.1"/>
</dbReference>
<feature type="transmembrane region" description="Helical" evidence="1">
    <location>
        <begin position="143"/>
        <end position="161"/>
    </location>
</feature>
<keyword evidence="3" id="KW-1185">Reference proteome</keyword>
<proteinExistence type="predicted"/>
<keyword evidence="1" id="KW-0472">Membrane</keyword>
<organism evidence="2 3">
    <name type="scientific">Dyadobacter koreensis</name>
    <dbReference type="NCBI Taxonomy" id="408657"/>
    <lineage>
        <taxon>Bacteria</taxon>
        <taxon>Pseudomonadati</taxon>
        <taxon>Bacteroidota</taxon>
        <taxon>Cytophagia</taxon>
        <taxon>Cytophagales</taxon>
        <taxon>Spirosomataceae</taxon>
        <taxon>Dyadobacter</taxon>
    </lineage>
</organism>
<dbReference type="OrthoDB" id="772592at2"/>
<protein>
    <submittedName>
        <fullName evidence="2">Uncharacterized membrane protein</fullName>
    </submittedName>
</protein>
<keyword evidence="1" id="KW-0812">Transmembrane</keyword>
<feature type="transmembrane region" description="Helical" evidence="1">
    <location>
        <begin position="48"/>
        <end position="72"/>
    </location>
</feature>
<keyword evidence="1" id="KW-1133">Transmembrane helix</keyword>
<dbReference type="Proteomes" id="UP000199532">
    <property type="component" value="Unassembled WGS sequence"/>
</dbReference>
<feature type="transmembrane region" description="Helical" evidence="1">
    <location>
        <begin position="84"/>
        <end position="107"/>
    </location>
</feature>
<dbReference type="EMBL" id="FNXY01000007">
    <property type="protein sequence ID" value="SEJ42229.1"/>
    <property type="molecule type" value="Genomic_DNA"/>
</dbReference>
<sequence length="163" mass="17982">MTLPNLILIPTTLAAAMIAGLFYAYSCSVNPGLSKLPDADYIRAMQYINIAIVNPVFLASFLGTMLLLPFNTYLVSQEGLSDRFWLLCGATLLYWTGSFGITIFGNIPLNDALSSFDLSSASTDLISQQRAKFEQPWNRFHRIRTLASVASLLLVILAGVIRR</sequence>
<evidence type="ECO:0000256" key="1">
    <source>
        <dbReference type="SAM" id="Phobius"/>
    </source>
</evidence>
<name>A0A1H6YLT5_9BACT</name>
<evidence type="ECO:0000313" key="3">
    <source>
        <dbReference type="Proteomes" id="UP000199532"/>
    </source>
</evidence>
<dbReference type="InterPro" id="IPR013901">
    <property type="entry name" value="Anthrone_oxy"/>
</dbReference>
<reference evidence="2 3" key="1">
    <citation type="submission" date="2016-10" db="EMBL/GenBank/DDBJ databases">
        <authorList>
            <person name="de Groot N.N."/>
        </authorList>
    </citation>
    <scope>NUCLEOTIDE SEQUENCE [LARGE SCALE GENOMIC DNA]</scope>
    <source>
        <strain evidence="2 3">DSM 19938</strain>
    </source>
</reference>
<evidence type="ECO:0000313" key="2">
    <source>
        <dbReference type="EMBL" id="SEJ42229.1"/>
    </source>
</evidence>
<accession>A0A1H6YLT5</accession>